<reference evidence="14 15" key="1">
    <citation type="submission" date="2020-10" db="EMBL/GenBank/DDBJ databases">
        <title>Campylobacter and Helicobacter PacBio genomes.</title>
        <authorList>
            <person name="Lane C."/>
        </authorList>
    </citation>
    <scope>NUCLEOTIDE SEQUENCE [LARGE SCALE GENOMIC DNA]</scope>
    <source>
        <strain evidence="14 15">2014D-0218</strain>
    </source>
</reference>
<dbReference type="InterPro" id="IPR034457">
    <property type="entry name" value="Organic_radical-activating"/>
</dbReference>
<accession>A0A7M1MJM8</accession>
<keyword evidence="9" id="KW-0408">Iron</keyword>
<gene>
    <name evidence="14" type="primary">nrdG</name>
    <name evidence="14" type="ORF">HW242_05625</name>
</gene>
<dbReference type="InterPro" id="IPR001989">
    <property type="entry name" value="Radical_activat_CS"/>
</dbReference>
<evidence type="ECO:0000256" key="11">
    <source>
        <dbReference type="ARBA" id="ARBA00047365"/>
    </source>
</evidence>
<dbReference type="PROSITE" id="PS01087">
    <property type="entry name" value="RADICAL_ACTIVATING"/>
    <property type="match status" value="1"/>
</dbReference>
<organism evidence="14 15">
    <name type="scientific">Campylobacter lari</name>
    <dbReference type="NCBI Taxonomy" id="201"/>
    <lineage>
        <taxon>Bacteria</taxon>
        <taxon>Pseudomonadati</taxon>
        <taxon>Campylobacterota</taxon>
        <taxon>Epsilonproteobacteria</taxon>
        <taxon>Campylobacterales</taxon>
        <taxon>Campylobacteraceae</taxon>
        <taxon>Campylobacter</taxon>
    </lineage>
</organism>
<dbReference type="PIRSF" id="PIRSF000368">
    <property type="entry name" value="NrdG"/>
    <property type="match status" value="1"/>
</dbReference>
<keyword evidence="6" id="KW-0949">S-adenosyl-L-methionine</keyword>
<comment type="cofactor">
    <cofactor evidence="1">
        <name>[4Fe-4S] cluster</name>
        <dbReference type="ChEBI" id="CHEBI:49883"/>
    </cofactor>
</comment>
<dbReference type="InterPro" id="IPR013785">
    <property type="entry name" value="Aldolase_TIM"/>
</dbReference>
<dbReference type="InterPro" id="IPR012837">
    <property type="entry name" value="NrdG"/>
</dbReference>
<dbReference type="Proteomes" id="UP000594890">
    <property type="component" value="Chromosome"/>
</dbReference>
<keyword evidence="7" id="KW-0479">Metal-binding</keyword>
<dbReference type="Gene3D" id="3.20.20.70">
    <property type="entry name" value="Aldolase class I"/>
    <property type="match status" value="1"/>
</dbReference>
<dbReference type="GO" id="GO:0046872">
    <property type="term" value="F:metal ion binding"/>
    <property type="evidence" value="ECO:0007669"/>
    <property type="project" value="UniProtKB-KW"/>
</dbReference>
<evidence type="ECO:0000256" key="3">
    <source>
        <dbReference type="ARBA" id="ARBA00009777"/>
    </source>
</evidence>
<evidence type="ECO:0000256" key="10">
    <source>
        <dbReference type="ARBA" id="ARBA00023014"/>
    </source>
</evidence>
<dbReference type="SUPFAM" id="SSF102114">
    <property type="entry name" value="Radical SAM enzymes"/>
    <property type="match status" value="1"/>
</dbReference>
<evidence type="ECO:0000256" key="4">
    <source>
        <dbReference type="ARBA" id="ARBA00014281"/>
    </source>
</evidence>
<dbReference type="Pfam" id="PF13353">
    <property type="entry name" value="Fer4_12"/>
    <property type="match status" value="1"/>
</dbReference>
<dbReference type="InterPro" id="IPR007197">
    <property type="entry name" value="rSAM"/>
</dbReference>
<evidence type="ECO:0000256" key="8">
    <source>
        <dbReference type="ARBA" id="ARBA00023002"/>
    </source>
</evidence>
<feature type="domain" description="Radical SAM core" evidence="13">
    <location>
        <begin position="28"/>
        <end position="177"/>
    </location>
</feature>
<dbReference type="EC" id="1.97.1.-" evidence="12"/>
<dbReference type="SFLD" id="SFLDS00029">
    <property type="entry name" value="Radical_SAM"/>
    <property type="match status" value="1"/>
</dbReference>
<comment type="function">
    <text evidence="2 12">Activation of anaerobic ribonucleoside-triphosphate reductase under anaerobic conditions by generation of an organic free radical, using S-adenosylmethionine and reduced flavodoxin as cosubstrates to produce 5'-deoxy-adenosine.</text>
</comment>
<evidence type="ECO:0000259" key="13">
    <source>
        <dbReference type="PROSITE" id="PS51918"/>
    </source>
</evidence>
<dbReference type="PANTHER" id="PTHR30352">
    <property type="entry name" value="PYRUVATE FORMATE-LYASE-ACTIVATING ENZYME"/>
    <property type="match status" value="1"/>
</dbReference>
<evidence type="ECO:0000256" key="9">
    <source>
        <dbReference type="ARBA" id="ARBA00023004"/>
    </source>
</evidence>
<name>A0A7M1MJM8_CAMLA</name>
<dbReference type="CDD" id="cd01335">
    <property type="entry name" value="Radical_SAM"/>
    <property type="match status" value="1"/>
</dbReference>
<dbReference type="PANTHER" id="PTHR30352:SF2">
    <property type="entry name" value="ANAEROBIC RIBONUCLEOSIDE-TRIPHOSPHATE REDUCTASE-ACTIVATING PROTEIN"/>
    <property type="match status" value="1"/>
</dbReference>
<evidence type="ECO:0000313" key="14">
    <source>
        <dbReference type="EMBL" id="QOR00437.1"/>
    </source>
</evidence>
<proteinExistence type="inferred from homology"/>
<keyword evidence="8 12" id="KW-0560">Oxidoreductase</keyword>
<dbReference type="GO" id="GO:0043365">
    <property type="term" value="F:[formate-C-acetyltransferase]-activating enzyme activity"/>
    <property type="evidence" value="ECO:0007669"/>
    <property type="project" value="InterPro"/>
</dbReference>
<dbReference type="SFLD" id="SFLDF00299">
    <property type="entry name" value="anaerobic_ribonucleoside-triph"/>
    <property type="match status" value="1"/>
</dbReference>
<protein>
    <recommendedName>
        <fullName evidence="4 12">Anaerobic ribonucleoside-triphosphate reductase-activating protein</fullName>
        <ecNumber evidence="12">1.97.1.-</ecNumber>
    </recommendedName>
</protein>
<keyword evidence="10" id="KW-0411">Iron-sulfur</keyword>
<dbReference type="GO" id="GO:0004748">
    <property type="term" value="F:ribonucleoside-diphosphate reductase activity, thioredoxin disulfide as acceptor"/>
    <property type="evidence" value="ECO:0007669"/>
    <property type="project" value="TreeGrafter"/>
</dbReference>
<dbReference type="InterPro" id="IPR058240">
    <property type="entry name" value="rSAM_sf"/>
</dbReference>
<dbReference type="EMBL" id="CP063088">
    <property type="protein sequence ID" value="QOR00437.1"/>
    <property type="molecule type" value="Genomic_DNA"/>
</dbReference>
<evidence type="ECO:0000256" key="1">
    <source>
        <dbReference type="ARBA" id="ARBA00001966"/>
    </source>
</evidence>
<dbReference type="NCBIfam" id="TIGR02491">
    <property type="entry name" value="NrdG"/>
    <property type="match status" value="1"/>
</dbReference>
<evidence type="ECO:0000256" key="2">
    <source>
        <dbReference type="ARBA" id="ARBA00003852"/>
    </source>
</evidence>
<evidence type="ECO:0000313" key="15">
    <source>
        <dbReference type="Proteomes" id="UP000594890"/>
    </source>
</evidence>
<evidence type="ECO:0000256" key="7">
    <source>
        <dbReference type="ARBA" id="ARBA00022723"/>
    </source>
</evidence>
<dbReference type="SFLD" id="SFLDG01066">
    <property type="entry name" value="organic_radical-activating_enz"/>
    <property type="match status" value="1"/>
</dbReference>
<evidence type="ECO:0000256" key="6">
    <source>
        <dbReference type="ARBA" id="ARBA00022691"/>
    </source>
</evidence>
<evidence type="ECO:0000256" key="5">
    <source>
        <dbReference type="ARBA" id="ARBA00022485"/>
    </source>
</evidence>
<sequence>MTLKKLKFMQELNTIFLRLAGVIKESIVDGYGLRYVIFTQGCPHHCKGCHNPQTHDFNKGYLQDLASLYNEICKNPLLQGVTFSGGEPFMQAKNLSILAKHIKALGLDLIIYTGFTYEELLQEKSKKELLILADILVDGKFILEQKDLSLKFKGSKNQRIIDVAKSLEQGKVILFEK</sequence>
<dbReference type="SFLD" id="SFLDG01063">
    <property type="entry name" value="activating_enzymes__group_1"/>
    <property type="match status" value="1"/>
</dbReference>
<comment type="similarity">
    <text evidence="3 12">Belongs to the organic radical-activating enzymes family.</text>
</comment>
<keyword evidence="5" id="KW-0004">4Fe-4S</keyword>
<dbReference type="PROSITE" id="PS51918">
    <property type="entry name" value="RADICAL_SAM"/>
    <property type="match status" value="1"/>
</dbReference>
<dbReference type="AlphaFoldDB" id="A0A7M1MJM8"/>
<evidence type="ECO:0000256" key="12">
    <source>
        <dbReference type="PIRNR" id="PIRNR000368"/>
    </source>
</evidence>
<comment type="catalytic activity">
    <reaction evidence="11">
        <text>glycyl-[protein] + reduced [flavodoxin] + S-adenosyl-L-methionine = glycin-2-yl radical-[protein] + semiquinone [flavodoxin] + 5'-deoxyadenosine + L-methionine + H(+)</text>
        <dbReference type="Rhea" id="RHEA:61976"/>
        <dbReference type="Rhea" id="RHEA-COMP:10622"/>
        <dbReference type="Rhea" id="RHEA-COMP:14480"/>
        <dbReference type="Rhea" id="RHEA-COMP:15993"/>
        <dbReference type="Rhea" id="RHEA-COMP:15994"/>
        <dbReference type="ChEBI" id="CHEBI:15378"/>
        <dbReference type="ChEBI" id="CHEBI:17319"/>
        <dbReference type="ChEBI" id="CHEBI:29947"/>
        <dbReference type="ChEBI" id="CHEBI:32722"/>
        <dbReference type="ChEBI" id="CHEBI:57618"/>
        <dbReference type="ChEBI" id="CHEBI:57844"/>
        <dbReference type="ChEBI" id="CHEBI:59789"/>
        <dbReference type="ChEBI" id="CHEBI:140311"/>
    </reaction>
</comment>
<dbReference type="GO" id="GO:0051539">
    <property type="term" value="F:4 iron, 4 sulfur cluster binding"/>
    <property type="evidence" value="ECO:0007669"/>
    <property type="project" value="UniProtKB-KW"/>
</dbReference>